<proteinExistence type="predicted"/>
<dbReference type="Proteomes" id="UP000606499">
    <property type="component" value="Unassembled WGS sequence"/>
</dbReference>
<dbReference type="AlphaFoldDB" id="A0A923LYN3"/>
<name>A0A923LYN3_9FIRM</name>
<organism evidence="1 2">
    <name type="scientific">Agathobaculum faecis</name>
    <dbReference type="NCBI Taxonomy" id="2763013"/>
    <lineage>
        <taxon>Bacteria</taxon>
        <taxon>Bacillati</taxon>
        <taxon>Bacillota</taxon>
        <taxon>Clostridia</taxon>
        <taxon>Eubacteriales</taxon>
        <taxon>Butyricicoccaceae</taxon>
        <taxon>Agathobaculum</taxon>
    </lineage>
</organism>
<accession>A0A923LYN3</accession>
<evidence type="ECO:0000313" key="1">
    <source>
        <dbReference type="EMBL" id="MBC5726801.1"/>
    </source>
</evidence>
<protein>
    <submittedName>
        <fullName evidence="1">Uncharacterized protein</fullName>
    </submittedName>
</protein>
<keyword evidence="2" id="KW-1185">Reference proteome</keyword>
<dbReference type="EMBL" id="JACOPL010000031">
    <property type="protein sequence ID" value="MBC5726801.1"/>
    <property type="molecule type" value="Genomic_DNA"/>
</dbReference>
<evidence type="ECO:0000313" key="2">
    <source>
        <dbReference type="Proteomes" id="UP000606499"/>
    </source>
</evidence>
<comment type="caution">
    <text evidence="1">The sequence shown here is derived from an EMBL/GenBank/DDBJ whole genome shotgun (WGS) entry which is preliminary data.</text>
</comment>
<sequence length="103" mass="11890">MYYMLCCDISTLCCTAADLESIIADFSTRYHKLSDNLWLFCTPKTKAIESYVSPEKYLVLYALQDYLTPDNRVFAFAIPKNGYCYELPKAAEEFLLIDEPDDD</sequence>
<dbReference type="RefSeq" id="WP_186950493.1">
    <property type="nucleotide sequence ID" value="NZ_JACOPL010000031.1"/>
</dbReference>
<reference evidence="1" key="1">
    <citation type="submission" date="2020-08" db="EMBL/GenBank/DDBJ databases">
        <title>Genome public.</title>
        <authorList>
            <person name="Liu C."/>
            <person name="Sun Q."/>
        </authorList>
    </citation>
    <scope>NUCLEOTIDE SEQUENCE</scope>
    <source>
        <strain evidence="1">NSJ-28</strain>
    </source>
</reference>
<gene>
    <name evidence="1" type="ORF">H8S45_15260</name>
</gene>